<organism evidence="2 3">
    <name type="scientific">Coprococcus intestinihominis</name>
    <dbReference type="NCBI Taxonomy" id="3133154"/>
    <lineage>
        <taxon>Bacteria</taxon>
        <taxon>Bacillati</taxon>
        <taxon>Bacillota</taxon>
        <taxon>Clostridia</taxon>
        <taxon>Lachnospirales</taxon>
        <taxon>Lachnospiraceae</taxon>
        <taxon>Coprococcus</taxon>
    </lineage>
</organism>
<sequence>MDAEMKGYRTGINDGKERSSGPDWLRYADIIDKQHHVSKKHPPMSMEDRAAQFSPFAALTGYEAAVKETARLTDDREELDEDEKTRLNAQLQKISARLQEQPEVMVTYFAPDERKTGGARQTYRGRLRKIDRNRKMLIMVDQTELPIENLLNIECE</sequence>
<keyword evidence="3" id="KW-1185">Reference proteome</keyword>
<accession>A0ABV1B0Y4</accession>
<feature type="region of interest" description="Disordered" evidence="1">
    <location>
        <begin position="1"/>
        <end position="20"/>
    </location>
</feature>
<gene>
    <name evidence="2" type="ORF">WMO25_00570</name>
</gene>
<evidence type="ECO:0008006" key="4">
    <source>
        <dbReference type="Google" id="ProtNLM"/>
    </source>
</evidence>
<dbReference type="RefSeq" id="WP_181967469.1">
    <property type="nucleotide sequence ID" value="NZ_JBBMEK010000003.1"/>
</dbReference>
<proteinExistence type="predicted"/>
<name>A0ABV1B0Y4_9FIRM</name>
<protein>
    <recommendedName>
        <fullName evidence="4">YolD-like protein</fullName>
    </recommendedName>
</protein>
<reference evidence="2 3" key="1">
    <citation type="submission" date="2024-03" db="EMBL/GenBank/DDBJ databases">
        <title>Human intestinal bacterial collection.</title>
        <authorList>
            <person name="Pauvert C."/>
            <person name="Hitch T.C.A."/>
            <person name="Clavel T."/>
        </authorList>
    </citation>
    <scope>NUCLEOTIDE SEQUENCE [LARGE SCALE GENOMIC DNA]</scope>
    <source>
        <strain evidence="2 3">CLA-AA-H190</strain>
    </source>
</reference>
<dbReference type="EMBL" id="JBBMEK010000003">
    <property type="protein sequence ID" value="MEQ2363583.1"/>
    <property type="molecule type" value="Genomic_DNA"/>
</dbReference>
<evidence type="ECO:0000313" key="3">
    <source>
        <dbReference type="Proteomes" id="UP001469749"/>
    </source>
</evidence>
<evidence type="ECO:0000256" key="1">
    <source>
        <dbReference type="SAM" id="MobiDB-lite"/>
    </source>
</evidence>
<evidence type="ECO:0000313" key="2">
    <source>
        <dbReference type="EMBL" id="MEQ2363583.1"/>
    </source>
</evidence>
<comment type="caution">
    <text evidence="2">The sequence shown here is derived from an EMBL/GenBank/DDBJ whole genome shotgun (WGS) entry which is preliminary data.</text>
</comment>
<dbReference type="Proteomes" id="UP001469749">
    <property type="component" value="Unassembled WGS sequence"/>
</dbReference>